<keyword evidence="2" id="KW-1185">Reference proteome</keyword>
<protein>
    <submittedName>
        <fullName evidence="1">Uncharacterized protein</fullName>
    </submittedName>
</protein>
<accession>A0AAV3A7X8</accession>
<evidence type="ECO:0000313" key="1">
    <source>
        <dbReference type="EMBL" id="DBA21723.1"/>
    </source>
</evidence>
<gene>
    <name evidence="1" type="ORF">GDO54_018325</name>
</gene>
<dbReference type="AlphaFoldDB" id="A0AAV3A7X8"/>
<dbReference type="Proteomes" id="UP001181693">
    <property type="component" value="Unassembled WGS sequence"/>
</dbReference>
<organism evidence="1 2">
    <name type="scientific">Pyxicephalus adspersus</name>
    <name type="common">African bullfrog</name>
    <dbReference type="NCBI Taxonomy" id="30357"/>
    <lineage>
        <taxon>Eukaryota</taxon>
        <taxon>Metazoa</taxon>
        <taxon>Chordata</taxon>
        <taxon>Craniata</taxon>
        <taxon>Vertebrata</taxon>
        <taxon>Euteleostomi</taxon>
        <taxon>Amphibia</taxon>
        <taxon>Batrachia</taxon>
        <taxon>Anura</taxon>
        <taxon>Neobatrachia</taxon>
        <taxon>Ranoidea</taxon>
        <taxon>Pyxicephalidae</taxon>
        <taxon>Pyxicephalinae</taxon>
        <taxon>Pyxicephalus</taxon>
    </lineage>
</organism>
<sequence>MILISSKVKKSLYHCLKLITKTVNAAKMPNDGLLTMVHGEHPQSSHFQSPVSKKSQSTCRMQNYGLYNKEKKKLFEKVKKKHRRIIF</sequence>
<name>A0AAV3A7X8_PYXAD</name>
<comment type="caution">
    <text evidence="1">The sequence shown here is derived from an EMBL/GenBank/DDBJ whole genome shotgun (WGS) entry which is preliminary data.</text>
</comment>
<proteinExistence type="predicted"/>
<dbReference type="EMBL" id="DYDO01000007">
    <property type="protein sequence ID" value="DBA21723.1"/>
    <property type="molecule type" value="Genomic_DNA"/>
</dbReference>
<reference evidence="1" key="1">
    <citation type="thesis" date="2020" institute="ProQuest LLC" country="789 East Eisenhower Parkway, Ann Arbor, MI, USA">
        <title>Comparative Genomics and Chromosome Evolution.</title>
        <authorList>
            <person name="Mudd A.B."/>
        </authorList>
    </citation>
    <scope>NUCLEOTIDE SEQUENCE</scope>
    <source>
        <strain evidence="1">1538</strain>
        <tissue evidence="1">Blood</tissue>
    </source>
</reference>
<evidence type="ECO:0000313" key="2">
    <source>
        <dbReference type="Proteomes" id="UP001181693"/>
    </source>
</evidence>